<comment type="similarity">
    <text evidence="1">Belongs to the sigma-70 factor family. ECF subfamily.</text>
</comment>
<dbReference type="InterPro" id="IPR014284">
    <property type="entry name" value="RNA_pol_sigma-70_dom"/>
</dbReference>
<dbReference type="InterPro" id="IPR013249">
    <property type="entry name" value="RNA_pol_sigma70_r4_t2"/>
</dbReference>
<keyword evidence="8" id="KW-1185">Reference proteome</keyword>
<dbReference type="NCBIfam" id="TIGR02937">
    <property type="entry name" value="sigma70-ECF"/>
    <property type="match status" value="1"/>
</dbReference>
<dbReference type="CDD" id="cd06171">
    <property type="entry name" value="Sigma70_r4"/>
    <property type="match status" value="1"/>
</dbReference>
<dbReference type="InterPro" id="IPR036388">
    <property type="entry name" value="WH-like_DNA-bd_sf"/>
</dbReference>
<keyword evidence="3" id="KW-0731">Sigma factor</keyword>
<evidence type="ECO:0000256" key="1">
    <source>
        <dbReference type="ARBA" id="ARBA00010641"/>
    </source>
</evidence>
<dbReference type="Gene3D" id="1.10.1740.10">
    <property type="match status" value="1"/>
</dbReference>
<dbReference type="Gene3D" id="1.10.10.10">
    <property type="entry name" value="Winged helix-like DNA-binding domain superfamily/Winged helix DNA-binding domain"/>
    <property type="match status" value="1"/>
</dbReference>
<feature type="domain" description="RNA polymerase sigma-70 region 2" evidence="5">
    <location>
        <begin position="19"/>
        <end position="79"/>
    </location>
</feature>
<proteinExistence type="inferred from homology"/>
<reference evidence="8" key="1">
    <citation type="journal article" date="2019" name="Int. J. Syst. Evol. Microbiol.">
        <title>The Global Catalogue of Microorganisms (GCM) 10K type strain sequencing project: providing services to taxonomists for standard genome sequencing and annotation.</title>
        <authorList>
            <consortium name="The Broad Institute Genomics Platform"/>
            <consortium name="The Broad Institute Genome Sequencing Center for Infectious Disease"/>
            <person name="Wu L."/>
            <person name="Ma J."/>
        </authorList>
    </citation>
    <scope>NUCLEOTIDE SEQUENCE [LARGE SCALE GENOMIC DNA]</scope>
    <source>
        <strain evidence="8">KCTC 23707</strain>
    </source>
</reference>
<name>A0ABW4K6F8_9HYPH</name>
<dbReference type="Pfam" id="PF08281">
    <property type="entry name" value="Sigma70_r4_2"/>
    <property type="match status" value="1"/>
</dbReference>
<dbReference type="PANTHER" id="PTHR43133:SF63">
    <property type="entry name" value="RNA POLYMERASE SIGMA FACTOR FECI-RELATED"/>
    <property type="match status" value="1"/>
</dbReference>
<dbReference type="Proteomes" id="UP001597308">
    <property type="component" value="Unassembled WGS sequence"/>
</dbReference>
<dbReference type="Pfam" id="PF04542">
    <property type="entry name" value="Sigma70_r2"/>
    <property type="match status" value="1"/>
</dbReference>
<evidence type="ECO:0000256" key="2">
    <source>
        <dbReference type="ARBA" id="ARBA00023015"/>
    </source>
</evidence>
<dbReference type="InterPro" id="IPR013324">
    <property type="entry name" value="RNA_pol_sigma_r3/r4-like"/>
</dbReference>
<dbReference type="PANTHER" id="PTHR43133">
    <property type="entry name" value="RNA POLYMERASE ECF-TYPE SIGMA FACTO"/>
    <property type="match status" value="1"/>
</dbReference>
<protein>
    <submittedName>
        <fullName evidence="7">RNA polymerase sigma factor</fullName>
    </submittedName>
</protein>
<accession>A0ABW4K6F8</accession>
<keyword evidence="4" id="KW-0804">Transcription</keyword>
<comment type="caution">
    <text evidence="7">The sequence shown here is derived from an EMBL/GenBank/DDBJ whole genome shotgun (WGS) entry which is preliminary data.</text>
</comment>
<dbReference type="SUPFAM" id="SSF88659">
    <property type="entry name" value="Sigma3 and sigma4 domains of RNA polymerase sigma factors"/>
    <property type="match status" value="1"/>
</dbReference>
<keyword evidence="2" id="KW-0805">Transcription regulation</keyword>
<evidence type="ECO:0000259" key="5">
    <source>
        <dbReference type="Pfam" id="PF04542"/>
    </source>
</evidence>
<dbReference type="InterPro" id="IPR007627">
    <property type="entry name" value="RNA_pol_sigma70_r2"/>
</dbReference>
<dbReference type="EMBL" id="JBHUER010000007">
    <property type="protein sequence ID" value="MFD1703327.1"/>
    <property type="molecule type" value="Genomic_DNA"/>
</dbReference>
<sequence>MRRWNLEALFRQSAKAISYGLVRRGLSPDAASDVVQDAFVRLMTASTGETPHARQDDRPEGYLATVARNLALDAARRERIAPFASIPPEALALAADPEPSPERRLDDRQRLALAMAALDELPERTRRAFELNRMQGLSLAEVGRELGLSTSRAGALVKEAYARLRDRASNGA</sequence>
<evidence type="ECO:0000313" key="8">
    <source>
        <dbReference type="Proteomes" id="UP001597308"/>
    </source>
</evidence>
<gene>
    <name evidence="7" type="ORF">ACFSCV_09955</name>
</gene>
<evidence type="ECO:0000256" key="3">
    <source>
        <dbReference type="ARBA" id="ARBA00023082"/>
    </source>
</evidence>
<evidence type="ECO:0000259" key="6">
    <source>
        <dbReference type="Pfam" id="PF08281"/>
    </source>
</evidence>
<evidence type="ECO:0000313" key="7">
    <source>
        <dbReference type="EMBL" id="MFD1703327.1"/>
    </source>
</evidence>
<dbReference type="InterPro" id="IPR039425">
    <property type="entry name" value="RNA_pol_sigma-70-like"/>
</dbReference>
<dbReference type="RefSeq" id="WP_378799430.1">
    <property type="nucleotide sequence ID" value="NZ_JBHUER010000007.1"/>
</dbReference>
<feature type="domain" description="RNA polymerase sigma factor 70 region 4 type 2" evidence="6">
    <location>
        <begin position="114"/>
        <end position="164"/>
    </location>
</feature>
<organism evidence="7 8">
    <name type="scientific">Methylopila henanensis</name>
    <dbReference type="NCBI Taxonomy" id="873516"/>
    <lineage>
        <taxon>Bacteria</taxon>
        <taxon>Pseudomonadati</taxon>
        <taxon>Pseudomonadota</taxon>
        <taxon>Alphaproteobacteria</taxon>
        <taxon>Hyphomicrobiales</taxon>
        <taxon>Methylopilaceae</taxon>
        <taxon>Methylopila</taxon>
    </lineage>
</organism>
<evidence type="ECO:0000256" key="4">
    <source>
        <dbReference type="ARBA" id="ARBA00023163"/>
    </source>
</evidence>
<dbReference type="InterPro" id="IPR013325">
    <property type="entry name" value="RNA_pol_sigma_r2"/>
</dbReference>
<dbReference type="SUPFAM" id="SSF88946">
    <property type="entry name" value="Sigma2 domain of RNA polymerase sigma factors"/>
    <property type="match status" value="1"/>
</dbReference>